<evidence type="ECO:0000313" key="1">
    <source>
        <dbReference type="EMBL" id="RVW56147.1"/>
    </source>
</evidence>
<comment type="caution">
    <text evidence="1">The sequence shown here is derived from an EMBL/GenBank/DDBJ whole genome shotgun (WGS) entry which is preliminary data.</text>
</comment>
<dbReference type="EMBL" id="QGNW01001094">
    <property type="protein sequence ID" value="RVW56147.1"/>
    <property type="molecule type" value="Genomic_DNA"/>
</dbReference>
<dbReference type="GO" id="GO:0000166">
    <property type="term" value="F:nucleotide binding"/>
    <property type="evidence" value="ECO:0007669"/>
    <property type="project" value="InterPro"/>
</dbReference>
<organism evidence="1 2">
    <name type="scientific">Vitis vinifera</name>
    <name type="common">Grape</name>
    <dbReference type="NCBI Taxonomy" id="29760"/>
    <lineage>
        <taxon>Eukaryota</taxon>
        <taxon>Viridiplantae</taxon>
        <taxon>Streptophyta</taxon>
        <taxon>Embryophyta</taxon>
        <taxon>Tracheophyta</taxon>
        <taxon>Spermatophyta</taxon>
        <taxon>Magnoliopsida</taxon>
        <taxon>eudicotyledons</taxon>
        <taxon>Gunneridae</taxon>
        <taxon>Pentapetalae</taxon>
        <taxon>rosids</taxon>
        <taxon>Vitales</taxon>
        <taxon>Vitaceae</taxon>
        <taxon>Viteae</taxon>
        <taxon>Vitis</taxon>
    </lineage>
</organism>
<dbReference type="InterPro" id="IPR023299">
    <property type="entry name" value="ATPase_P-typ_cyto_dom_N"/>
</dbReference>
<dbReference type="AlphaFoldDB" id="A0A438F813"/>
<accession>A0A438F813</accession>
<dbReference type="Pfam" id="PF13246">
    <property type="entry name" value="Cation_ATPase"/>
    <property type="match status" value="1"/>
</dbReference>
<gene>
    <name evidence="1" type="primary">ECA3_8</name>
    <name evidence="1" type="ORF">CK203_080769</name>
</gene>
<dbReference type="Gene3D" id="3.40.1110.10">
    <property type="entry name" value="Calcium-transporting ATPase, cytoplasmic domain N"/>
    <property type="match status" value="1"/>
</dbReference>
<dbReference type="Proteomes" id="UP000288805">
    <property type="component" value="Unassembled WGS sequence"/>
</dbReference>
<protein>
    <submittedName>
        <fullName evidence="1">Calcium-transporting ATPase 3, endoplasmic reticulum-type</fullName>
    </submittedName>
</protein>
<proteinExistence type="predicted"/>
<sequence>MPCLRPSFVQQHAMALHPWLCELPWCTRLSALMLELGRKRLHHALCHCGHRSVRAHAYACHALCQHPPSPTSPPPAQCCLFQYFVMLTKPPTPCHFLKCPYGCKVALLDFSRDRKMMSVLCSRKQLEIMFSKGAPESIISRCTNILCNDDGSTVPLTANLRTELEARFRRLSKTASFFYPVFYRIIFDL</sequence>
<reference evidence="1 2" key="1">
    <citation type="journal article" date="2018" name="PLoS Genet.">
        <title>Population sequencing reveals clonal diversity and ancestral inbreeding in the grapevine cultivar Chardonnay.</title>
        <authorList>
            <person name="Roach M.J."/>
            <person name="Johnson D.L."/>
            <person name="Bohlmann J."/>
            <person name="van Vuuren H.J."/>
            <person name="Jones S.J."/>
            <person name="Pretorius I.S."/>
            <person name="Schmidt S.A."/>
            <person name="Borneman A.R."/>
        </authorList>
    </citation>
    <scope>NUCLEOTIDE SEQUENCE [LARGE SCALE GENOMIC DNA]</scope>
    <source>
        <strain evidence="2">cv. Chardonnay</strain>
        <tissue evidence="1">Leaf</tissue>
    </source>
</reference>
<evidence type="ECO:0000313" key="2">
    <source>
        <dbReference type="Proteomes" id="UP000288805"/>
    </source>
</evidence>
<name>A0A438F813_VITVI</name>
<dbReference type="SUPFAM" id="SSF81660">
    <property type="entry name" value="Metal cation-transporting ATPase, ATP-binding domain N"/>
    <property type="match status" value="1"/>
</dbReference>